<proteinExistence type="predicted"/>
<name>A0ACC0U0S0_9AGAM</name>
<evidence type="ECO:0000313" key="1">
    <source>
        <dbReference type="EMBL" id="KAI9456753.1"/>
    </source>
</evidence>
<dbReference type="Proteomes" id="UP001207468">
    <property type="component" value="Unassembled WGS sequence"/>
</dbReference>
<protein>
    <submittedName>
        <fullName evidence="1">LmbE-like protein</fullName>
    </submittedName>
</protein>
<comment type="caution">
    <text evidence="1">The sequence shown here is derived from an EMBL/GenBank/DDBJ whole genome shotgun (WGS) entry which is preliminary data.</text>
</comment>
<dbReference type="EMBL" id="JAGFNK010000232">
    <property type="protein sequence ID" value="KAI9456753.1"/>
    <property type="molecule type" value="Genomic_DNA"/>
</dbReference>
<sequence>MIIHPGLYVILASVPVFLGLLLQPLHLGDFFSFQPNTGHISPPRILLLTAHPDDETFFFGPTITSLIPSFSMSESVSSMENASDPLIRRFPQVYSLCFSVGNADGLGDIRRHELEVSLDVLGVAGDKRWVLDKVEFQDNINAGWDAILIADTIYKYVVDYNISIILTFDSYGVSGHPNHFSLYRGVSRLLAALPAGTRYPIAAYSLKSKPVIIKYMGILAPLLVKLKVVSSRAVDTLTHGTLGNFVSPVQPVFVAGVKEYRRTVSATLRHRSQRAWFRWLYMAFSQYMWVNEWERIHAIED</sequence>
<keyword evidence="2" id="KW-1185">Reference proteome</keyword>
<gene>
    <name evidence="1" type="ORF">F5148DRAFT_984313</name>
</gene>
<reference evidence="1" key="1">
    <citation type="submission" date="2021-03" db="EMBL/GenBank/DDBJ databases">
        <title>Evolutionary priming and transition to the ectomycorrhizal habit in an iconic lineage of mushroom-forming fungi: is preadaptation a requirement?</title>
        <authorList>
            <consortium name="DOE Joint Genome Institute"/>
            <person name="Looney B.P."/>
            <person name="Miyauchi S."/>
            <person name="Morin E."/>
            <person name="Drula E."/>
            <person name="Courty P.E."/>
            <person name="Chicoki N."/>
            <person name="Fauchery L."/>
            <person name="Kohler A."/>
            <person name="Kuo A."/>
            <person name="LaButti K."/>
            <person name="Pangilinan J."/>
            <person name="Lipzen A."/>
            <person name="Riley R."/>
            <person name="Andreopoulos W."/>
            <person name="He G."/>
            <person name="Johnson J."/>
            <person name="Barry K.W."/>
            <person name="Grigoriev I.V."/>
            <person name="Nagy L."/>
            <person name="Hibbett D."/>
            <person name="Henrissat B."/>
            <person name="Matheny P.B."/>
            <person name="Labbe J."/>
            <person name="Martin A.F."/>
        </authorList>
    </citation>
    <scope>NUCLEOTIDE SEQUENCE</scope>
    <source>
        <strain evidence="1">BPL698</strain>
    </source>
</reference>
<evidence type="ECO:0000313" key="2">
    <source>
        <dbReference type="Proteomes" id="UP001207468"/>
    </source>
</evidence>
<organism evidence="1 2">
    <name type="scientific">Russula earlei</name>
    <dbReference type="NCBI Taxonomy" id="71964"/>
    <lineage>
        <taxon>Eukaryota</taxon>
        <taxon>Fungi</taxon>
        <taxon>Dikarya</taxon>
        <taxon>Basidiomycota</taxon>
        <taxon>Agaricomycotina</taxon>
        <taxon>Agaricomycetes</taxon>
        <taxon>Russulales</taxon>
        <taxon>Russulaceae</taxon>
        <taxon>Russula</taxon>
    </lineage>
</organism>
<accession>A0ACC0U0S0</accession>